<comment type="caution">
    <text evidence="2">The sequence shown here is derived from an EMBL/GenBank/DDBJ whole genome shotgun (WGS) entry which is preliminary data.</text>
</comment>
<protein>
    <submittedName>
        <fullName evidence="2">Uncharacterized protein</fullName>
    </submittedName>
</protein>
<evidence type="ECO:0000256" key="1">
    <source>
        <dbReference type="SAM" id="Phobius"/>
    </source>
</evidence>
<sequence length="207" mass="23371">MLELKLEQKSFPFKTTVLEVFSDRDMTVTTKSLFNTSSFTMPIDQLSARPTRHRKIKIVGILTFVVSFIVSIVATYYLSMGDISQGSGERALFALIIFGTISLFSFSSVMSSYTNLLIFTDGRTREGIFAIKPSTPSETEVTGFVNALEARLKSISYGTGYSRSEMQVIYSKHLEFLLNEQVITQDEYQGIFSRMQKTEQNIVSLVR</sequence>
<dbReference type="RefSeq" id="WP_233052583.1">
    <property type="nucleotide sequence ID" value="NZ_JAIMJA010000008.1"/>
</dbReference>
<keyword evidence="3" id="KW-1185">Reference proteome</keyword>
<reference evidence="2 3" key="1">
    <citation type="journal article" date="2022" name="Environ. Microbiol. Rep.">
        <title>Eco-phylogenetic analyses reveal divergent evolution of vitamin B12 metabolism in the marine bacterial family 'Psychromonadaceae'.</title>
        <authorList>
            <person name="Jin X."/>
            <person name="Yang Y."/>
            <person name="Cao H."/>
            <person name="Gao B."/>
            <person name="Zhao Z."/>
        </authorList>
    </citation>
    <scope>NUCLEOTIDE SEQUENCE [LARGE SCALE GENOMIC DNA]</scope>
    <source>
        <strain evidence="2 3">MKS20</strain>
    </source>
</reference>
<keyword evidence="1" id="KW-1133">Transmembrane helix</keyword>
<dbReference type="EMBL" id="JAIMJA010000008">
    <property type="protein sequence ID" value="MCE2595085.1"/>
    <property type="molecule type" value="Genomic_DNA"/>
</dbReference>
<gene>
    <name evidence="2" type="ORF">K6Y31_09670</name>
</gene>
<evidence type="ECO:0000313" key="3">
    <source>
        <dbReference type="Proteomes" id="UP001201273"/>
    </source>
</evidence>
<name>A0ABS8WCL8_9GAMM</name>
<feature type="transmembrane region" description="Helical" evidence="1">
    <location>
        <begin position="58"/>
        <end position="79"/>
    </location>
</feature>
<dbReference type="Proteomes" id="UP001201273">
    <property type="component" value="Unassembled WGS sequence"/>
</dbReference>
<accession>A0ABS8WCL8</accession>
<feature type="transmembrane region" description="Helical" evidence="1">
    <location>
        <begin position="91"/>
        <end position="113"/>
    </location>
</feature>
<organism evidence="2 3">
    <name type="scientific">Motilimonas cestriensis</name>
    <dbReference type="NCBI Taxonomy" id="2742685"/>
    <lineage>
        <taxon>Bacteria</taxon>
        <taxon>Pseudomonadati</taxon>
        <taxon>Pseudomonadota</taxon>
        <taxon>Gammaproteobacteria</taxon>
        <taxon>Alteromonadales</taxon>
        <taxon>Alteromonadales genera incertae sedis</taxon>
        <taxon>Motilimonas</taxon>
    </lineage>
</organism>
<evidence type="ECO:0000313" key="2">
    <source>
        <dbReference type="EMBL" id="MCE2595085.1"/>
    </source>
</evidence>
<keyword evidence="1" id="KW-0472">Membrane</keyword>
<keyword evidence="1" id="KW-0812">Transmembrane</keyword>
<proteinExistence type="predicted"/>